<evidence type="ECO:0000313" key="2">
    <source>
        <dbReference type="Proteomes" id="UP000664169"/>
    </source>
</evidence>
<proteinExistence type="predicted"/>
<evidence type="ECO:0000313" key="1">
    <source>
        <dbReference type="EMBL" id="CAF9930590.1"/>
    </source>
</evidence>
<organism evidence="1 2">
    <name type="scientific">Gomphillus americanus</name>
    <dbReference type="NCBI Taxonomy" id="1940652"/>
    <lineage>
        <taxon>Eukaryota</taxon>
        <taxon>Fungi</taxon>
        <taxon>Dikarya</taxon>
        <taxon>Ascomycota</taxon>
        <taxon>Pezizomycotina</taxon>
        <taxon>Lecanoromycetes</taxon>
        <taxon>OSLEUM clade</taxon>
        <taxon>Ostropomycetidae</taxon>
        <taxon>Ostropales</taxon>
        <taxon>Graphidaceae</taxon>
        <taxon>Gomphilloideae</taxon>
        <taxon>Gomphillus</taxon>
    </lineage>
</organism>
<dbReference type="EMBL" id="CAJPDQ010000036">
    <property type="protein sequence ID" value="CAF9930590.1"/>
    <property type="molecule type" value="Genomic_DNA"/>
</dbReference>
<dbReference type="AlphaFoldDB" id="A0A8H3IW37"/>
<accession>A0A8H3IW37</accession>
<comment type="caution">
    <text evidence="1">The sequence shown here is derived from an EMBL/GenBank/DDBJ whole genome shotgun (WGS) entry which is preliminary data.</text>
</comment>
<reference evidence="1" key="1">
    <citation type="submission" date="2021-03" db="EMBL/GenBank/DDBJ databases">
        <authorList>
            <person name="Tagirdzhanova G."/>
        </authorList>
    </citation>
    <scope>NUCLEOTIDE SEQUENCE</scope>
</reference>
<dbReference type="Proteomes" id="UP000664169">
    <property type="component" value="Unassembled WGS sequence"/>
</dbReference>
<name>A0A8H3IW37_9LECA</name>
<protein>
    <submittedName>
        <fullName evidence="1">Uncharacterized protein</fullName>
    </submittedName>
</protein>
<keyword evidence="2" id="KW-1185">Reference proteome</keyword>
<gene>
    <name evidence="1" type="ORF">GOMPHAMPRED_005681</name>
</gene>
<sequence length="120" mass="13233">MVSSSFKYTDKLTADVCSNTGALLSARFETGICKDCIRYAKARQAARANLQQWQSELDDITKRAINHGRKSALRPAPAHSKKAIDDSGGRKALLRLWYEEAKVRNLMGSDSASVAALMEE</sequence>